<feature type="compositionally biased region" description="Pro residues" evidence="1">
    <location>
        <begin position="275"/>
        <end position="287"/>
    </location>
</feature>
<evidence type="ECO:0000256" key="2">
    <source>
        <dbReference type="SAM" id="SignalP"/>
    </source>
</evidence>
<dbReference type="SUPFAM" id="SSF55797">
    <property type="entry name" value="PR-1-like"/>
    <property type="match status" value="1"/>
</dbReference>
<keyword evidence="2" id="KW-0732">Signal</keyword>
<dbReference type="EMBL" id="GBHO01041979">
    <property type="protein sequence ID" value="JAG01625.1"/>
    <property type="molecule type" value="Transcribed_RNA"/>
</dbReference>
<protein>
    <submittedName>
        <fullName evidence="4">Venom allergen 3</fullName>
    </submittedName>
</protein>
<dbReference type="AlphaFoldDB" id="A0A0A9W9X5"/>
<reference evidence="4" key="1">
    <citation type="journal article" date="2014" name="PLoS ONE">
        <title>Transcriptome-Based Identification of ABC Transporters in the Western Tarnished Plant Bug Lygus hesperus.</title>
        <authorList>
            <person name="Hull J.J."/>
            <person name="Chaney K."/>
            <person name="Geib S.M."/>
            <person name="Fabrick J.A."/>
            <person name="Brent C.S."/>
            <person name="Walsh D."/>
            <person name="Lavine L.C."/>
        </authorList>
    </citation>
    <scope>NUCLEOTIDE SEQUENCE</scope>
</reference>
<feature type="region of interest" description="Disordered" evidence="1">
    <location>
        <begin position="23"/>
        <end position="53"/>
    </location>
</feature>
<dbReference type="Gene3D" id="3.40.33.10">
    <property type="entry name" value="CAP"/>
    <property type="match status" value="1"/>
</dbReference>
<dbReference type="InterPro" id="IPR035940">
    <property type="entry name" value="CAP_sf"/>
</dbReference>
<feature type="compositionally biased region" description="Low complexity" evidence="1">
    <location>
        <begin position="38"/>
        <end position="53"/>
    </location>
</feature>
<organism evidence="4">
    <name type="scientific">Lygus hesperus</name>
    <name type="common">Western plant bug</name>
    <dbReference type="NCBI Taxonomy" id="30085"/>
    <lineage>
        <taxon>Eukaryota</taxon>
        <taxon>Metazoa</taxon>
        <taxon>Ecdysozoa</taxon>
        <taxon>Arthropoda</taxon>
        <taxon>Hexapoda</taxon>
        <taxon>Insecta</taxon>
        <taxon>Pterygota</taxon>
        <taxon>Neoptera</taxon>
        <taxon>Paraneoptera</taxon>
        <taxon>Hemiptera</taxon>
        <taxon>Heteroptera</taxon>
        <taxon>Panheteroptera</taxon>
        <taxon>Cimicomorpha</taxon>
        <taxon>Miridae</taxon>
        <taxon>Mirini</taxon>
        <taxon>Lygus</taxon>
    </lineage>
</organism>
<proteinExistence type="predicted"/>
<feature type="signal peptide" evidence="2">
    <location>
        <begin position="1"/>
        <end position="19"/>
    </location>
</feature>
<reference evidence="4" key="2">
    <citation type="submission" date="2014-07" db="EMBL/GenBank/DDBJ databases">
        <authorList>
            <person name="Hull J."/>
        </authorList>
    </citation>
    <scope>NUCLEOTIDE SEQUENCE</scope>
</reference>
<name>A0A0A9W9X5_LYGHE</name>
<feature type="compositionally biased region" description="Polar residues" evidence="1">
    <location>
        <begin position="23"/>
        <end position="37"/>
    </location>
</feature>
<dbReference type="InterPro" id="IPR014044">
    <property type="entry name" value="CAP_dom"/>
</dbReference>
<evidence type="ECO:0000313" key="4">
    <source>
        <dbReference type="EMBL" id="JAG01625.1"/>
    </source>
</evidence>
<dbReference type="Pfam" id="PF00188">
    <property type="entry name" value="CAP"/>
    <property type="match status" value="1"/>
</dbReference>
<feature type="chain" id="PRO_5002053767" evidence="2">
    <location>
        <begin position="20"/>
        <end position="329"/>
    </location>
</feature>
<feature type="region of interest" description="Disordered" evidence="1">
    <location>
        <begin position="264"/>
        <end position="295"/>
    </location>
</feature>
<evidence type="ECO:0000256" key="1">
    <source>
        <dbReference type="SAM" id="MobiDB-lite"/>
    </source>
</evidence>
<accession>A0A0A9W9X5</accession>
<dbReference type="GO" id="GO:0005576">
    <property type="term" value="C:extracellular region"/>
    <property type="evidence" value="ECO:0007669"/>
    <property type="project" value="UniProtKB-SubCell"/>
</dbReference>
<feature type="domain" description="SCP" evidence="3">
    <location>
        <begin position="105"/>
        <end position="216"/>
    </location>
</feature>
<sequence>MWCAITLLCLLFLLRTGTPQDVTTTTMAPPGPESTNASSMMPSSDSTESTMMPDPNETSMCMNPMHIAVEDKSKVEVRFFMANFQKMRDTPTLVHPAFESVCSTPPLEWAPDLETMAQEVGMRCPMNGQPYVPRFERGPDVLGDLQVGHIIAFGLDVDKLKMLAAMPWTIEDIPAATVRELIGKYAEGPWDPFFQVLWATTRKVGCAITVYNNSDTAAMSKIFKKEINQTMELWNFVCTFQPSGSVVGMEAWKICGFTDTTLPTASSPDRSSPFSPEPPRPPPPPTTRQPQSTGKRIGQRMGFNFESLTILVAAALSRNLVHMLNPSFI</sequence>
<gene>
    <name evidence="4" type="primary">VA3_8</name>
    <name evidence="4" type="ORF">CM83_30471</name>
</gene>
<evidence type="ECO:0000259" key="3">
    <source>
        <dbReference type="Pfam" id="PF00188"/>
    </source>
</evidence>